<keyword evidence="4" id="KW-1185">Reference proteome</keyword>
<comment type="caution">
    <text evidence="3">The sequence shown here is derived from an EMBL/GenBank/DDBJ whole genome shotgun (WGS) entry which is preliminary data.</text>
</comment>
<evidence type="ECO:0000256" key="1">
    <source>
        <dbReference type="SAM" id="Phobius"/>
    </source>
</evidence>
<sequence>MPGAFRTWALAALLLGACVGLPQVSAVEQYGGLREAAARRGHERARAPDGSVASDLPLPAVRAHGGRNAAAHGAGSGGIDAAVAAEWAADSLGAGAAGGTAPPTQSVSIWLILVMTMIMAFLSGVGALPYLFTGKLDPYWSGIANAVGCGVMLAASFDLLEESKAYSAPLVLGGIVLGVVAMAYSQAWLSQFEDVSFSDLQGADARKAMLIIGVMAAHAFGEGSGVGVSFSGPRGWAQGLLVTIAIGLHNIPEGMAVATIMVARGTPPRTALFWTLLSALPQGIVAVPSYMFVETFSSLLPIALGFAAGCMIWIVFAELIPDALETAEHGHVATAATLSAAALQVISMVIAKLERADGTVASPIAADLRVLLPDLLILAPGLLAPCAAAGLAGSLLPALPVTMGVSVGVGSWLGLAGLISSLLHHDHDPAAAGHLAKHTVLLWAAGGAAVAAAGWRALGTLGAGGGSGPQRKDSGAAEDGALEGAEAGGVQLSVGDGHPLTLRHGHDGPFGGPEHAGQAGMGVLPGAGAGQHLLGNGWVGSGPPSANAGGVLAAHHLNGTAPAAAATAVHLPSFMPGGRSGGVERRNGYGPGGGVSATFDGGLGGGSEGGGKGKGYSDGGSGALHCQGNCNCKDCDTNGKADLWGAPMDLLPAVDRPRECVRAALLLGAALLLATLPAAYELSAALLGHLGDTSTLLPPLILKGLVFGLGYVGVARAVAGTPGWQVPAAGAGLLAASCAVTVCVLLLPLPAGVVPSAEIAFDAGHVAGRLRAFAAGALLLAAVGYMWPAAAHFKPRKVQLGVAVGMGGAAAVSLLTAGLCAGTPYCLAPMAAAAH</sequence>
<reference evidence="3" key="1">
    <citation type="journal article" date="2020" name="bioRxiv">
        <title>Comparative genomics of Chlamydomonas.</title>
        <authorList>
            <person name="Craig R.J."/>
            <person name="Hasan A.R."/>
            <person name="Ness R.W."/>
            <person name="Keightley P.D."/>
        </authorList>
    </citation>
    <scope>NUCLEOTIDE SEQUENCE</scope>
    <source>
        <strain evidence="3">SAG 7.73</strain>
    </source>
</reference>
<evidence type="ECO:0000256" key="2">
    <source>
        <dbReference type="SAM" id="SignalP"/>
    </source>
</evidence>
<feature type="chain" id="PRO_5032940628" evidence="2">
    <location>
        <begin position="27"/>
        <end position="835"/>
    </location>
</feature>
<evidence type="ECO:0000313" key="4">
    <source>
        <dbReference type="Proteomes" id="UP000650467"/>
    </source>
</evidence>
<dbReference type="GO" id="GO:0005385">
    <property type="term" value="F:zinc ion transmembrane transporter activity"/>
    <property type="evidence" value="ECO:0007669"/>
    <property type="project" value="TreeGrafter"/>
</dbReference>
<keyword evidence="1" id="KW-1133">Transmembrane helix</keyword>
<feature type="transmembrane region" description="Helical" evidence="1">
    <location>
        <begin position="332"/>
        <end position="351"/>
    </location>
</feature>
<organism evidence="3 4">
    <name type="scientific">Chlamydomonas incerta</name>
    <dbReference type="NCBI Taxonomy" id="51695"/>
    <lineage>
        <taxon>Eukaryota</taxon>
        <taxon>Viridiplantae</taxon>
        <taxon>Chlorophyta</taxon>
        <taxon>core chlorophytes</taxon>
        <taxon>Chlorophyceae</taxon>
        <taxon>CS clade</taxon>
        <taxon>Chlamydomonadales</taxon>
        <taxon>Chlamydomonadaceae</taxon>
        <taxon>Chlamydomonas</taxon>
    </lineage>
</organism>
<feature type="signal peptide" evidence="2">
    <location>
        <begin position="1"/>
        <end position="26"/>
    </location>
</feature>
<feature type="transmembrane region" description="Helical" evidence="1">
    <location>
        <begin position="800"/>
        <end position="819"/>
    </location>
</feature>
<dbReference type="PROSITE" id="PS51257">
    <property type="entry name" value="PROKAR_LIPOPROTEIN"/>
    <property type="match status" value="1"/>
</dbReference>
<feature type="transmembrane region" description="Helical" evidence="1">
    <location>
        <begin position="660"/>
        <end position="680"/>
    </location>
</feature>
<keyword evidence="1" id="KW-0812">Transmembrane</keyword>
<accession>A0A835SN40</accession>
<dbReference type="AlphaFoldDB" id="A0A835SN40"/>
<feature type="transmembrane region" description="Helical" evidence="1">
    <location>
        <begin position="166"/>
        <end position="187"/>
    </location>
</feature>
<gene>
    <name evidence="3" type="ORF">HXX76_010306</name>
</gene>
<dbReference type="EMBL" id="JAEHOC010000028">
    <property type="protein sequence ID" value="KAG2430207.1"/>
    <property type="molecule type" value="Genomic_DNA"/>
</dbReference>
<feature type="transmembrane region" description="Helical" evidence="1">
    <location>
        <begin position="731"/>
        <end position="750"/>
    </location>
</feature>
<feature type="transmembrane region" description="Helical" evidence="1">
    <location>
        <begin position="272"/>
        <end position="293"/>
    </location>
</feature>
<feature type="transmembrane region" description="Helical" evidence="1">
    <location>
        <begin position="371"/>
        <end position="391"/>
    </location>
</feature>
<feature type="transmembrane region" description="Helical" evidence="1">
    <location>
        <begin position="398"/>
        <end position="420"/>
    </location>
</feature>
<dbReference type="OrthoDB" id="262547at2759"/>
<feature type="transmembrane region" description="Helical" evidence="1">
    <location>
        <begin position="236"/>
        <end position="260"/>
    </location>
</feature>
<name>A0A835SN40_CHLIN</name>
<proteinExistence type="predicted"/>
<keyword evidence="1" id="KW-0472">Membrane</keyword>
<dbReference type="Proteomes" id="UP000650467">
    <property type="component" value="Unassembled WGS sequence"/>
</dbReference>
<dbReference type="GO" id="GO:0016020">
    <property type="term" value="C:membrane"/>
    <property type="evidence" value="ECO:0007669"/>
    <property type="project" value="TreeGrafter"/>
</dbReference>
<dbReference type="PANTHER" id="PTHR11040:SF70">
    <property type="entry name" value="OS05G0316100 PROTEIN"/>
    <property type="match status" value="1"/>
</dbReference>
<feature type="transmembrane region" description="Helical" evidence="1">
    <location>
        <begin position="139"/>
        <end position="160"/>
    </location>
</feature>
<feature type="transmembrane region" description="Helical" evidence="1">
    <location>
        <begin position="700"/>
        <end position="719"/>
    </location>
</feature>
<feature type="transmembrane region" description="Helical" evidence="1">
    <location>
        <begin position="109"/>
        <end position="132"/>
    </location>
</feature>
<protein>
    <submittedName>
        <fullName evidence="3">Uncharacterized protein</fullName>
    </submittedName>
</protein>
<evidence type="ECO:0000313" key="3">
    <source>
        <dbReference type="EMBL" id="KAG2430207.1"/>
    </source>
</evidence>
<feature type="transmembrane region" description="Helical" evidence="1">
    <location>
        <begin position="208"/>
        <end position="230"/>
    </location>
</feature>
<dbReference type="PANTHER" id="PTHR11040">
    <property type="entry name" value="ZINC/IRON TRANSPORTER"/>
    <property type="match status" value="1"/>
</dbReference>
<keyword evidence="2" id="KW-0732">Signal</keyword>
<feature type="transmembrane region" description="Helical" evidence="1">
    <location>
        <begin position="770"/>
        <end position="788"/>
    </location>
</feature>
<feature type="transmembrane region" description="Helical" evidence="1">
    <location>
        <begin position="299"/>
        <end position="320"/>
    </location>
</feature>